<dbReference type="HAMAP" id="MF_00108">
    <property type="entry name" value="IspD"/>
    <property type="match status" value="1"/>
</dbReference>
<evidence type="ECO:0000256" key="3">
    <source>
        <dbReference type="ARBA" id="ARBA00009789"/>
    </source>
</evidence>
<dbReference type="NCBIfam" id="TIGR00453">
    <property type="entry name" value="ispD"/>
    <property type="match status" value="1"/>
</dbReference>
<gene>
    <name evidence="7 8" type="primary">ispD</name>
    <name evidence="8" type="ORF">PRVXT_000139</name>
</gene>
<dbReference type="GO" id="GO:0050518">
    <property type="term" value="F:2-C-methyl-D-erythritol 4-phosphate cytidylyltransferase activity"/>
    <property type="evidence" value="ECO:0007669"/>
    <property type="project" value="UniProtKB-UniRule"/>
</dbReference>
<name>A0AAU7VLU9_9FIRM</name>
<dbReference type="RefSeq" id="WP_350343786.1">
    <property type="nucleotide sequence ID" value="NZ_CP158367.1"/>
</dbReference>
<dbReference type="InterPro" id="IPR034683">
    <property type="entry name" value="IspD/TarI"/>
</dbReference>
<evidence type="ECO:0000256" key="2">
    <source>
        <dbReference type="ARBA" id="ARBA00004787"/>
    </source>
</evidence>
<evidence type="ECO:0000256" key="6">
    <source>
        <dbReference type="ARBA" id="ARBA00023229"/>
    </source>
</evidence>
<dbReference type="InterPro" id="IPR050088">
    <property type="entry name" value="IspD/TarI_cytidylyltransf_bact"/>
</dbReference>
<organism evidence="8">
    <name type="scientific">Proteinivorax tanatarense</name>
    <dbReference type="NCBI Taxonomy" id="1260629"/>
    <lineage>
        <taxon>Bacteria</taxon>
        <taxon>Bacillati</taxon>
        <taxon>Bacillota</taxon>
        <taxon>Clostridia</taxon>
        <taxon>Eubacteriales</taxon>
        <taxon>Proteinivoracaceae</taxon>
        <taxon>Proteinivorax</taxon>
    </lineage>
</organism>
<comment type="pathway">
    <text evidence="2 7">Isoprenoid biosynthesis; isopentenyl diphosphate biosynthesis via DXP pathway; isopentenyl diphosphate from 1-deoxy-D-xylulose 5-phosphate: step 2/6.</text>
</comment>
<comment type="function">
    <text evidence="7">Catalyzes the formation of 4-diphosphocytidyl-2-C-methyl-D-erythritol from CTP and 2-C-methyl-D-erythritol 4-phosphate (MEP).</text>
</comment>
<dbReference type="PANTHER" id="PTHR32125:SF4">
    <property type="entry name" value="2-C-METHYL-D-ERYTHRITOL 4-PHOSPHATE CYTIDYLYLTRANSFERASE, CHLOROPLASTIC"/>
    <property type="match status" value="1"/>
</dbReference>
<dbReference type="CDD" id="cd02516">
    <property type="entry name" value="CDP-ME_synthetase"/>
    <property type="match status" value="1"/>
</dbReference>
<reference evidence="8" key="1">
    <citation type="journal article" date="2013" name="Extremophiles">
        <title>Proteinivorax tanatarense gen. nov., sp. nov., an anaerobic, haloalkaliphilic, proteolytic bacterium isolated from a decaying algal bloom, and proposal of Proteinivoraceae fam. nov.</title>
        <authorList>
            <person name="Kevbrin V."/>
            <person name="Boltyanskaya Y."/>
            <person name="Zhilina T."/>
            <person name="Kolganova T."/>
            <person name="Lavrentjeva E."/>
            <person name="Kuznetsov B."/>
        </authorList>
    </citation>
    <scope>NUCLEOTIDE SEQUENCE</scope>
    <source>
        <strain evidence="8">Z-910T</strain>
    </source>
</reference>
<keyword evidence="6 7" id="KW-0414">Isoprene biosynthesis</keyword>
<dbReference type="InterPro" id="IPR018294">
    <property type="entry name" value="ISPD_synthase_CS"/>
</dbReference>
<dbReference type="InterPro" id="IPR029044">
    <property type="entry name" value="Nucleotide-diphossugar_trans"/>
</dbReference>
<protein>
    <recommendedName>
        <fullName evidence="7">2-C-methyl-D-erythritol 4-phosphate cytidylyltransferase</fullName>
        <ecNumber evidence="7">2.7.7.60</ecNumber>
    </recommendedName>
    <alternativeName>
        <fullName evidence="7">4-diphosphocytidyl-2C-methyl-D-erythritol synthase</fullName>
    </alternativeName>
    <alternativeName>
        <fullName evidence="7">MEP cytidylyltransferase</fullName>
        <shortName evidence="7">MCT</shortName>
    </alternativeName>
</protein>
<comment type="catalytic activity">
    <reaction evidence="1 7">
        <text>2-C-methyl-D-erythritol 4-phosphate + CTP + H(+) = 4-CDP-2-C-methyl-D-erythritol + diphosphate</text>
        <dbReference type="Rhea" id="RHEA:13429"/>
        <dbReference type="ChEBI" id="CHEBI:15378"/>
        <dbReference type="ChEBI" id="CHEBI:33019"/>
        <dbReference type="ChEBI" id="CHEBI:37563"/>
        <dbReference type="ChEBI" id="CHEBI:57823"/>
        <dbReference type="ChEBI" id="CHEBI:58262"/>
        <dbReference type="EC" id="2.7.7.60"/>
    </reaction>
</comment>
<dbReference type="EMBL" id="CP158367">
    <property type="protein sequence ID" value="XBX75039.1"/>
    <property type="molecule type" value="Genomic_DNA"/>
</dbReference>
<dbReference type="Pfam" id="PF01128">
    <property type="entry name" value="IspD"/>
    <property type="match status" value="1"/>
</dbReference>
<reference evidence="8" key="2">
    <citation type="submission" date="2024-06" db="EMBL/GenBank/DDBJ databases">
        <authorList>
            <person name="Petrova K.O."/>
            <person name="Toshchakov S.V."/>
            <person name="Boltjanskaja Y.V."/>
            <person name="Kevbrin V."/>
        </authorList>
    </citation>
    <scope>NUCLEOTIDE SEQUENCE</scope>
    <source>
        <strain evidence="8">Z-910T</strain>
    </source>
</reference>
<accession>A0AAU7VLU9</accession>
<dbReference type="PROSITE" id="PS01295">
    <property type="entry name" value="ISPD"/>
    <property type="match status" value="1"/>
</dbReference>
<feature type="site" description="Transition state stabilizer" evidence="7">
    <location>
        <position position="23"/>
    </location>
</feature>
<dbReference type="Gene3D" id="3.90.550.10">
    <property type="entry name" value="Spore Coat Polysaccharide Biosynthesis Protein SpsA, Chain A"/>
    <property type="match status" value="1"/>
</dbReference>
<proteinExistence type="inferred from homology"/>
<keyword evidence="4 7" id="KW-0808">Transferase</keyword>
<comment type="similarity">
    <text evidence="3 7">Belongs to the IspD/TarI cytidylyltransferase family. IspD subfamily.</text>
</comment>
<evidence type="ECO:0000313" key="8">
    <source>
        <dbReference type="EMBL" id="XBX75039.1"/>
    </source>
</evidence>
<feature type="site" description="Positions MEP for the nucleophilic attack" evidence="7">
    <location>
        <position position="215"/>
    </location>
</feature>
<dbReference type="InterPro" id="IPR001228">
    <property type="entry name" value="IspD"/>
</dbReference>
<feature type="site" description="Positions MEP for the nucleophilic attack" evidence="7">
    <location>
        <position position="158"/>
    </location>
</feature>
<feature type="site" description="Transition state stabilizer" evidence="7">
    <location>
        <position position="16"/>
    </location>
</feature>
<evidence type="ECO:0000256" key="5">
    <source>
        <dbReference type="ARBA" id="ARBA00022695"/>
    </source>
</evidence>
<dbReference type="EC" id="2.7.7.60" evidence="7"/>
<dbReference type="PANTHER" id="PTHR32125">
    <property type="entry name" value="2-C-METHYL-D-ERYTHRITOL 4-PHOSPHATE CYTIDYLYLTRANSFERASE, CHLOROPLASTIC"/>
    <property type="match status" value="1"/>
</dbReference>
<evidence type="ECO:0000256" key="1">
    <source>
        <dbReference type="ARBA" id="ARBA00001282"/>
    </source>
</evidence>
<keyword evidence="5 7" id="KW-0548">Nucleotidyltransferase</keyword>
<evidence type="ECO:0000256" key="7">
    <source>
        <dbReference type="HAMAP-Rule" id="MF_00108"/>
    </source>
</evidence>
<dbReference type="SUPFAM" id="SSF53448">
    <property type="entry name" value="Nucleotide-diphospho-sugar transferases"/>
    <property type="match status" value="1"/>
</dbReference>
<evidence type="ECO:0000256" key="4">
    <source>
        <dbReference type="ARBA" id="ARBA00022679"/>
    </source>
</evidence>
<sequence length="234" mass="25851">MGNVIALIAAAGSGSRMKINTKKQYLNLAGQPMLARTVLLFQKNKNIDKIYVLCPLADMKFCQQVIKNHCGQFKIAGIIPGGDTRFDSIYNGISKCEIEDTDKVLIHDGARPFASQAIINNIINKLSQKGVNGVVPGIPVKDTIKKIDGDLIVDSPPRKQLIAAQTPQGFCAKVLKELYKMAKKDNVNNLTDDSSLLEHYGYPMHHILGEENNFKVTTPQDLELAQLYLKEGEK</sequence>
<dbReference type="AlphaFoldDB" id="A0AAU7VLU9"/>
<dbReference type="GO" id="GO:0019288">
    <property type="term" value="P:isopentenyl diphosphate biosynthetic process, methylerythritol 4-phosphate pathway"/>
    <property type="evidence" value="ECO:0007669"/>
    <property type="project" value="UniProtKB-UniRule"/>
</dbReference>
<dbReference type="FunFam" id="3.90.550.10:FF:000003">
    <property type="entry name" value="2-C-methyl-D-erythritol 4-phosphate cytidylyltransferase"/>
    <property type="match status" value="1"/>
</dbReference>